<dbReference type="GeneID" id="63749039"/>
<name>A0A1L9S3W6_ASPWE</name>
<gene>
    <name evidence="1" type="ORF">ASPWEDRAFT_288540</name>
</gene>
<evidence type="ECO:0000313" key="2">
    <source>
        <dbReference type="Proteomes" id="UP000184383"/>
    </source>
</evidence>
<dbReference type="VEuPathDB" id="FungiDB:ASPWEDRAFT_288540"/>
<proteinExistence type="predicted"/>
<dbReference type="RefSeq" id="XP_040695528.1">
    <property type="nucleotide sequence ID" value="XM_040833191.1"/>
</dbReference>
<accession>A0A1L9S3W6</accession>
<dbReference type="EMBL" id="KV878209">
    <property type="protein sequence ID" value="OJJ41852.1"/>
    <property type="molecule type" value="Genomic_DNA"/>
</dbReference>
<sequence>MHSRSVVVLGIVAEVARTAWEIAVEGGEHVVLHSHERIDTVLHDLIILLLAAVHSSLYASVMLSIKGYFCQIHAKDSHRQQFHFSLSISKQHWWA</sequence>
<dbReference type="AlphaFoldDB" id="A0A1L9S3W6"/>
<protein>
    <submittedName>
        <fullName evidence="1">Uncharacterized protein</fullName>
    </submittedName>
</protein>
<keyword evidence="2" id="KW-1185">Reference proteome</keyword>
<dbReference type="Proteomes" id="UP000184383">
    <property type="component" value="Unassembled WGS sequence"/>
</dbReference>
<evidence type="ECO:0000313" key="1">
    <source>
        <dbReference type="EMBL" id="OJJ41852.1"/>
    </source>
</evidence>
<organism evidence="1 2">
    <name type="scientific">Aspergillus wentii DTO 134E9</name>
    <dbReference type="NCBI Taxonomy" id="1073089"/>
    <lineage>
        <taxon>Eukaryota</taxon>
        <taxon>Fungi</taxon>
        <taxon>Dikarya</taxon>
        <taxon>Ascomycota</taxon>
        <taxon>Pezizomycotina</taxon>
        <taxon>Eurotiomycetes</taxon>
        <taxon>Eurotiomycetidae</taxon>
        <taxon>Eurotiales</taxon>
        <taxon>Aspergillaceae</taxon>
        <taxon>Aspergillus</taxon>
        <taxon>Aspergillus subgen. Cremei</taxon>
    </lineage>
</organism>
<reference evidence="2" key="1">
    <citation type="journal article" date="2017" name="Genome Biol.">
        <title>Comparative genomics reveals high biological diversity and specific adaptations in the industrially and medically important fungal genus Aspergillus.</title>
        <authorList>
            <person name="de Vries R.P."/>
            <person name="Riley R."/>
            <person name="Wiebenga A."/>
            <person name="Aguilar-Osorio G."/>
            <person name="Amillis S."/>
            <person name="Uchima C.A."/>
            <person name="Anderluh G."/>
            <person name="Asadollahi M."/>
            <person name="Askin M."/>
            <person name="Barry K."/>
            <person name="Battaglia E."/>
            <person name="Bayram O."/>
            <person name="Benocci T."/>
            <person name="Braus-Stromeyer S.A."/>
            <person name="Caldana C."/>
            <person name="Canovas D."/>
            <person name="Cerqueira G.C."/>
            <person name="Chen F."/>
            <person name="Chen W."/>
            <person name="Choi C."/>
            <person name="Clum A."/>
            <person name="Dos Santos R.A."/>
            <person name="Damasio A.R."/>
            <person name="Diallinas G."/>
            <person name="Emri T."/>
            <person name="Fekete E."/>
            <person name="Flipphi M."/>
            <person name="Freyberg S."/>
            <person name="Gallo A."/>
            <person name="Gournas C."/>
            <person name="Habgood R."/>
            <person name="Hainaut M."/>
            <person name="Harispe M.L."/>
            <person name="Henrissat B."/>
            <person name="Hilden K.S."/>
            <person name="Hope R."/>
            <person name="Hossain A."/>
            <person name="Karabika E."/>
            <person name="Karaffa L."/>
            <person name="Karanyi Z."/>
            <person name="Krasevec N."/>
            <person name="Kuo A."/>
            <person name="Kusch H."/>
            <person name="LaButti K."/>
            <person name="Lagendijk E.L."/>
            <person name="Lapidus A."/>
            <person name="Levasseur A."/>
            <person name="Lindquist E."/>
            <person name="Lipzen A."/>
            <person name="Logrieco A.F."/>
            <person name="MacCabe A."/>
            <person name="Maekelae M.R."/>
            <person name="Malavazi I."/>
            <person name="Melin P."/>
            <person name="Meyer V."/>
            <person name="Mielnichuk N."/>
            <person name="Miskei M."/>
            <person name="Molnar A.P."/>
            <person name="Mule G."/>
            <person name="Ngan C.Y."/>
            <person name="Orejas M."/>
            <person name="Orosz E."/>
            <person name="Ouedraogo J.P."/>
            <person name="Overkamp K.M."/>
            <person name="Park H.-S."/>
            <person name="Perrone G."/>
            <person name="Piumi F."/>
            <person name="Punt P.J."/>
            <person name="Ram A.F."/>
            <person name="Ramon A."/>
            <person name="Rauscher S."/>
            <person name="Record E."/>
            <person name="Riano-Pachon D.M."/>
            <person name="Robert V."/>
            <person name="Roehrig J."/>
            <person name="Ruller R."/>
            <person name="Salamov A."/>
            <person name="Salih N.S."/>
            <person name="Samson R.A."/>
            <person name="Sandor E."/>
            <person name="Sanguinetti M."/>
            <person name="Schuetze T."/>
            <person name="Sepcic K."/>
            <person name="Shelest E."/>
            <person name="Sherlock G."/>
            <person name="Sophianopoulou V."/>
            <person name="Squina F.M."/>
            <person name="Sun H."/>
            <person name="Susca A."/>
            <person name="Todd R.B."/>
            <person name="Tsang A."/>
            <person name="Unkles S.E."/>
            <person name="van de Wiele N."/>
            <person name="van Rossen-Uffink D."/>
            <person name="Oliveira J.V."/>
            <person name="Vesth T.C."/>
            <person name="Visser J."/>
            <person name="Yu J.-H."/>
            <person name="Zhou M."/>
            <person name="Andersen M.R."/>
            <person name="Archer D.B."/>
            <person name="Baker S.E."/>
            <person name="Benoit I."/>
            <person name="Brakhage A.A."/>
            <person name="Braus G.H."/>
            <person name="Fischer R."/>
            <person name="Frisvad J.C."/>
            <person name="Goldman G.H."/>
            <person name="Houbraken J."/>
            <person name="Oakley B."/>
            <person name="Pocsi I."/>
            <person name="Scazzocchio C."/>
            <person name="Seiboth B."/>
            <person name="vanKuyk P.A."/>
            <person name="Wortman J."/>
            <person name="Dyer P.S."/>
            <person name="Grigoriev I.V."/>
        </authorList>
    </citation>
    <scope>NUCLEOTIDE SEQUENCE [LARGE SCALE GENOMIC DNA]</scope>
    <source>
        <strain evidence="2">DTO 134E9</strain>
    </source>
</reference>